<evidence type="ECO:0000313" key="1">
    <source>
        <dbReference type="EMBL" id="MCK0196640.1"/>
    </source>
</evidence>
<dbReference type="EMBL" id="JALKCH010000004">
    <property type="protein sequence ID" value="MCK0196640.1"/>
    <property type="molecule type" value="Genomic_DNA"/>
</dbReference>
<dbReference type="Pfam" id="PF06754">
    <property type="entry name" value="PhnG"/>
    <property type="match status" value="1"/>
</dbReference>
<protein>
    <submittedName>
        <fullName evidence="1">Phosphonate C-P lyase system protein PhnG</fullName>
    </submittedName>
</protein>
<proteinExistence type="predicted"/>
<dbReference type="NCBIfam" id="TIGR03293">
    <property type="entry name" value="PhnG_redo"/>
    <property type="match status" value="1"/>
</dbReference>
<gene>
    <name evidence="1" type="primary">phnG</name>
    <name evidence="1" type="ORF">MWN34_06900</name>
</gene>
<sequence length="156" mass="16187">MTVASPSAAPERQSARQALMAVLARAGKGELDAILDQLAPIPAVQDLRAPEIGLVMLRGRIGGDGAAFNLGEATVSRAAIRLEGGAPGFSYRLGRSPASARVAAVIDALWQDEARRAAVEAALVPLRARLAEGAATVRAETAATKVDFFTLVRGED</sequence>
<keyword evidence="2" id="KW-1185">Reference proteome</keyword>
<dbReference type="RefSeq" id="WP_247027930.1">
    <property type="nucleotide sequence ID" value="NZ_JALKCH010000004.1"/>
</dbReference>
<evidence type="ECO:0000313" key="2">
    <source>
        <dbReference type="Proteomes" id="UP001203284"/>
    </source>
</evidence>
<keyword evidence="1" id="KW-0456">Lyase</keyword>
<organism evidence="1 2">
    <name type="scientific">Ancylobacter crimeensis</name>
    <dbReference type="NCBI Taxonomy" id="2579147"/>
    <lineage>
        <taxon>Bacteria</taxon>
        <taxon>Pseudomonadati</taxon>
        <taxon>Pseudomonadota</taxon>
        <taxon>Alphaproteobacteria</taxon>
        <taxon>Hyphomicrobiales</taxon>
        <taxon>Xanthobacteraceae</taxon>
        <taxon>Ancylobacter</taxon>
    </lineage>
</organism>
<dbReference type="GO" id="GO:0016829">
    <property type="term" value="F:lyase activity"/>
    <property type="evidence" value="ECO:0007669"/>
    <property type="project" value="UniProtKB-KW"/>
</dbReference>
<accession>A0ABT0D9M1</accession>
<dbReference type="InterPro" id="IPR009609">
    <property type="entry name" value="Phosphonate_metab_PhnG"/>
</dbReference>
<comment type="caution">
    <text evidence="1">The sequence shown here is derived from an EMBL/GenBank/DDBJ whole genome shotgun (WGS) entry which is preliminary data.</text>
</comment>
<reference evidence="1 2" key="1">
    <citation type="submission" date="2022-04" db="EMBL/GenBank/DDBJ databases">
        <authorList>
            <person name="Grouzdev D.S."/>
            <person name="Pantiukh K.S."/>
            <person name="Krutkina M.S."/>
        </authorList>
    </citation>
    <scope>NUCLEOTIDE SEQUENCE [LARGE SCALE GENOMIC DNA]</scope>
    <source>
        <strain evidence="1 2">6x-1</strain>
    </source>
</reference>
<dbReference type="Proteomes" id="UP001203284">
    <property type="component" value="Unassembled WGS sequence"/>
</dbReference>
<name>A0ABT0D9M1_9HYPH</name>